<dbReference type="GO" id="GO:0030655">
    <property type="term" value="P:beta-lactam antibiotic catabolic process"/>
    <property type="evidence" value="ECO:0007669"/>
    <property type="project" value="InterPro"/>
</dbReference>
<evidence type="ECO:0000313" key="2">
    <source>
        <dbReference type="EMBL" id="ETJ16233.1"/>
    </source>
</evidence>
<name>W1WDL4_9ZZZZ</name>
<accession>W1WDL4</accession>
<dbReference type="EMBL" id="AZMM01018866">
    <property type="protein sequence ID" value="ETJ16233.1"/>
    <property type="molecule type" value="Genomic_DNA"/>
</dbReference>
<feature type="non-terminal residue" evidence="2">
    <location>
        <position position="1"/>
    </location>
</feature>
<dbReference type="InterPro" id="IPR045155">
    <property type="entry name" value="Beta-lactam_cat"/>
</dbReference>
<dbReference type="GO" id="GO:0008800">
    <property type="term" value="F:beta-lactamase activity"/>
    <property type="evidence" value="ECO:0007669"/>
    <property type="project" value="InterPro"/>
</dbReference>
<protein>
    <submittedName>
        <fullName evidence="2">Beta-lactamase class A</fullName>
    </submittedName>
</protein>
<sequence>DIINALSQTNFDEQRISKNINVKVAHKIGDAYDFKHDVAIVYANSPFILSIFTNHADYDNISKIADDIYEVLKW</sequence>
<dbReference type="SUPFAM" id="SSF56601">
    <property type="entry name" value="beta-lactamase/transpeptidase-like"/>
    <property type="match status" value="1"/>
</dbReference>
<dbReference type="AlphaFoldDB" id="W1WDL4"/>
<gene>
    <name evidence="2" type="ORF">Q604_UNBc4C00085G0002</name>
</gene>
<reference evidence="2" key="1">
    <citation type="submission" date="2013-12" db="EMBL/GenBank/DDBJ databases">
        <title>A Varibaculum cambriense genome reconstructed from a premature infant gut community with otherwise low bacterial novelty that shifts toward anaerobic metabolism during the third week of life.</title>
        <authorList>
            <person name="Brown C.T."/>
            <person name="Sharon I."/>
            <person name="Thomas B.C."/>
            <person name="Castelle C.J."/>
            <person name="Morowitz M.J."/>
            <person name="Banfield J.F."/>
        </authorList>
    </citation>
    <scope>NUCLEOTIDE SEQUENCE</scope>
</reference>
<proteinExistence type="predicted"/>
<dbReference type="Gene3D" id="3.40.710.10">
    <property type="entry name" value="DD-peptidase/beta-lactamase superfamily"/>
    <property type="match status" value="1"/>
</dbReference>
<dbReference type="InterPro" id="IPR012338">
    <property type="entry name" value="Beta-lactam/transpept-like"/>
</dbReference>
<feature type="domain" description="Beta-lactamase class A catalytic" evidence="1">
    <location>
        <begin position="2"/>
        <end position="53"/>
    </location>
</feature>
<dbReference type="Pfam" id="PF13354">
    <property type="entry name" value="Beta-lactamase2"/>
    <property type="match status" value="1"/>
</dbReference>
<evidence type="ECO:0000259" key="1">
    <source>
        <dbReference type="Pfam" id="PF13354"/>
    </source>
</evidence>
<comment type="caution">
    <text evidence="2">The sequence shown here is derived from an EMBL/GenBank/DDBJ whole genome shotgun (WGS) entry which is preliminary data.</text>
</comment>
<organism evidence="2">
    <name type="scientific">human gut metagenome</name>
    <dbReference type="NCBI Taxonomy" id="408170"/>
    <lineage>
        <taxon>unclassified sequences</taxon>
        <taxon>metagenomes</taxon>
        <taxon>organismal metagenomes</taxon>
    </lineage>
</organism>